<proteinExistence type="predicted"/>
<name>A0A3M6VA47_9STRA</name>
<keyword evidence="2" id="KW-1185">Reference proteome</keyword>
<sequence>MWTGIGFHQQQGHELNLSINMSTRLCQTPITISSQCPTNFGDWLDISLWNETRDYNLEVTTDSFSNIPRSSEKTDPAGRTHVRDIKHGALAFVESYAYILSTGSDDAGKLVVIYTKIDYFICTRCDDDLYTGSCDPEEPLD</sequence>
<evidence type="ECO:0000313" key="2">
    <source>
        <dbReference type="Proteomes" id="UP000282087"/>
    </source>
</evidence>
<dbReference type="Proteomes" id="UP000282087">
    <property type="component" value="Unassembled WGS sequence"/>
</dbReference>
<evidence type="ECO:0000313" key="1">
    <source>
        <dbReference type="EMBL" id="RMX63082.1"/>
    </source>
</evidence>
<dbReference type="AlphaFoldDB" id="A0A3M6VA47"/>
<reference evidence="1 2" key="1">
    <citation type="submission" date="2018-06" db="EMBL/GenBank/DDBJ databases">
        <title>Comparative genomics of downy mildews reveals potential adaptations to biotrophy.</title>
        <authorList>
            <person name="Fletcher K."/>
            <person name="Klosterman S.J."/>
            <person name="Derevnina L."/>
            <person name="Martin F."/>
            <person name="Koike S."/>
            <person name="Reyes Chin-Wo S."/>
            <person name="Mou B."/>
            <person name="Michelmore R."/>
        </authorList>
    </citation>
    <scope>NUCLEOTIDE SEQUENCE [LARGE SCALE GENOMIC DNA]</scope>
    <source>
        <strain evidence="1 2">R14</strain>
    </source>
</reference>
<accession>A0A3M6VA47</accession>
<dbReference type="EMBL" id="QLLG01000454">
    <property type="protein sequence ID" value="RMX63082.1"/>
    <property type="molecule type" value="Genomic_DNA"/>
</dbReference>
<dbReference type="VEuPathDB" id="FungiDB:DD237_006855"/>
<gene>
    <name evidence="1" type="ORF">DD238_006883</name>
</gene>
<protein>
    <submittedName>
        <fullName evidence="1">Uncharacterized protein</fullName>
    </submittedName>
</protein>
<organism evidence="1 2">
    <name type="scientific">Peronospora effusa</name>
    <dbReference type="NCBI Taxonomy" id="542832"/>
    <lineage>
        <taxon>Eukaryota</taxon>
        <taxon>Sar</taxon>
        <taxon>Stramenopiles</taxon>
        <taxon>Oomycota</taxon>
        <taxon>Peronosporomycetes</taxon>
        <taxon>Peronosporales</taxon>
        <taxon>Peronosporaceae</taxon>
        <taxon>Peronospora</taxon>
    </lineage>
</organism>
<comment type="caution">
    <text evidence="1">The sequence shown here is derived from an EMBL/GenBank/DDBJ whole genome shotgun (WGS) entry which is preliminary data.</text>
</comment>